<feature type="transmembrane region" description="Helical" evidence="1">
    <location>
        <begin position="95"/>
        <end position="114"/>
    </location>
</feature>
<keyword evidence="1" id="KW-0472">Membrane</keyword>
<name>A0A832UYG6_9ARCH</name>
<comment type="caution">
    <text evidence="2">The sequence shown here is derived from an EMBL/GenBank/DDBJ whole genome shotgun (WGS) entry which is preliminary data.</text>
</comment>
<feature type="transmembrane region" description="Helical" evidence="1">
    <location>
        <begin position="12"/>
        <end position="30"/>
    </location>
</feature>
<accession>A0A832UYG6</accession>
<evidence type="ECO:0000313" key="3">
    <source>
        <dbReference type="Proteomes" id="UP000604391"/>
    </source>
</evidence>
<keyword evidence="3" id="KW-1185">Reference proteome</keyword>
<organism evidence="2 3">
    <name type="scientific">Candidatus Undinarchaeum marinum</name>
    <dbReference type="NCBI Taxonomy" id="2756141"/>
    <lineage>
        <taxon>Archaea</taxon>
        <taxon>Candidatus Undinarchaeota</taxon>
        <taxon>Candidatus Undinarchaeia</taxon>
        <taxon>Candidatus Undinarchaeales</taxon>
        <taxon>Candidatus Undinarchaeaceae</taxon>
        <taxon>Candidatus Undinarchaeum</taxon>
    </lineage>
</organism>
<proteinExistence type="predicted"/>
<protein>
    <submittedName>
        <fullName evidence="2">Uncharacterized protein</fullName>
    </submittedName>
</protein>
<keyword evidence="1" id="KW-0812">Transmembrane</keyword>
<evidence type="ECO:0000256" key="1">
    <source>
        <dbReference type="SAM" id="Phobius"/>
    </source>
</evidence>
<dbReference type="AlphaFoldDB" id="A0A832UYG6"/>
<dbReference type="EMBL" id="DVAD01000012">
    <property type="protein sequence ID" value="HIJ99583.1"/>
    <property type="molecule type" value="Genomic_DNA"/>
</dbReference>
<reference evidence="2 3" key="1">
    <citation type="journal article" name="Nat. Commun.">
        <title>Undinarchaeota illuminate DPANN phylogeny and the impact of gene transfer on archaeal evolution.</title>
        <authorList>
            <person name="Dombrowski N."/>
            <person name="Williams T.A."/>
            <person name="Sun J."/>
            <person name="Woodcroft B.J."/>
            <person name="Lee J.H."/>
            <person name="Minh B.Q."/>
            <person name="Rinke C."/>
            <person name="Spang A."/>
        </authorList>
    </citation>
    <scope>NUCLEOTIDE SEQUENCE [LARGE SCALE GENOMIC DNA]</scope>
    <source>
        <strain evidence="2">MAG_bin17</strain>
    </source>
</reference>
<gene>
    <name evidence="2" type="ORF">H1011_02050</name>
</gene>
<evidence type="ECO:0000313" key="2">
    <source>
        <dbReference type="EMBL" id="HIJ99583.1"/>
    </source>
</evidence>
<feature type="transmembrane region" description="Helical" evidence="1">
    <location>
        <begin position="65"/>
        <end position="89"/>
    </location>
</feature>
<feature type="transmembrane region" description="Helical" evidence="1">
    <location>
        <begin position="36"/>
        <end position="53"/>
    </location>
</feature>
<keyword evidence="1" id="KW-1133">Transmembrane helix</keyword>
<dbReference type="Proteomes" id="UP000604391">
    <property type="component" value="Unassembled WGS sequence"/>
</dbReference>
<sequence>MKRQVWKVFQFTGWFVVLLAITLGLLYASILVGEQIYGSALLVVVGIILVIVGEHFISIKYAKRYLLVWQAGSIAGAFSITIGVIWLVIQFLQAYQSWYSILILLALGIGLIVVGENFKLEK</sequence>